<evidence type="ECO:0000256" key="1">
    <source>
        <dbReference type="ARBA" id="ARBA00004561"/>
    </source>
</evidence>
<comment type="similarity">
    <text evidence="2">Belongs to the fimbrial protein family.</text>
</comment>
<accession>A0ABU7UHC5</accession>
<dbReference type="InterPro" id="IPR050263">
    <property type="entry name" value="Bact_Fimbrial_Adh_Pro"/>
</dbReference>
<evidence type="ECO:0000256" key="2">
    <source>
        <dbReference type="ARBA" id="ARBA00006671"/>
    </source>
</evidence>
<reference evidence="6 7" key="1">
    <citation type="submission" date="2023-10" db="EMBL/GenBank/DDBJ databases">
        <title>Wastewater isolates of ESBL- and carbapenemase-producing Gram-negative bacteria from New Zealand.</title>
        <authorList>
            <person name="Straub C."/>
            <person name="Weaver L."/>
            <person name="Cornelius A."/>
            <person name="Mcgill E."/>
            <person name="Dyet K."/>
            <person name="White L."/>
            <person name="Pattis I."/>
        </authorList>
    </citation>
    <scope>NUCLEOTIDE SEQUENCE [LARGE SCALE GENOMIC DNA]</scope>
    <source>
        <strain evidence="6 7">ESBL35</strain>
    </source>
</reference>
<dbReference type="PANTHER" id="PTHR33420:SF3">
    <property type="entry name" value="FIMBRIAL SUBUNIT ELFA"/>
    <property type="match status" value="1"/>
</dbReference>
<keyword evidence="3 5" id="KW-0732">Signal</keyword>
<evidence type="ECO:0000313" key="7">
    <source>
        <dbReference type="Proteomes" id="UP001335910"/>
    </source>
</evidence>
<dbReference type="RefSeq" id="WP_331391011.1">
    <property type="nucleotide sequence ID" value="NZ_JAZKLB010000002.1"/>
</dbReference>
<dbReference type="EMBL" id="JAZKLI010000002">
    <property type="protein sequence ID" value="MEE9686100.1"/>
    <property type="molecule type" value="Genomic_DNA"/>
</dbReference>
<gene>
    <name evidence="6" type="ORF">V4839_21920</name>
</gene>
<dbReference type="InterPro" id="IPR008966">
    <property type="entry name" value="Adhesion_dom_sf"/>
</dbReference>
<evidence type="ECO:0000256" key="5">
    <source>
        <dbReference type="SAM" id="SignalP"/>
    </source>
</evidence>
<dbReference type="InterPro" id="IPR036937">
    <property type="entry name" value="Adhesion_dom_fimbrial_sf"/>
</dbReference>
<name>A0ABU7UHC5_LELAM</name>
<comment type="subcellular location">
    <subcellularLocation>
        <location evidence="1">Fimbrium</location>
    </subcellularLocation>
</comment>
<dbReference type="Gene3D" id="2.60.40.1090">
    <property type="entry name" value="Fimbrial-type adhesion domain"/>
    <property type="match status" value="1"/>
</dbReference>
<dbReference type="SUPFAM" id="SSF49401">
    <property type="entry name" value="Bacterial adhesins"/>
    <property type="match status" value="1"/>
</dbReference>
<keyword evidence="4" id="KW-0281">Fimbrium</keyword>
<dbReference type="Proteomes" id="UP001335910">
    <property type="component" value="Unassembled WGS sequence"/>
</dbReference>
<comment type="caution">
    <text evidence="6">The sequence shown here is derived from an EMBL/GenBank/DDBJ whole genome shotgun (WGS) entry which is preliminary data.</text>
</comment>
<protein>
    <submittedName>
        <fullName evidence="6">Fimbrial protein</fullName>
    </submittedName>
</protein>
<keyword evidence="7" id="KW-1185">Reference proteome</keyword>
<evidence type="ECO:0000256" key="4">
    <source>
        <dbReference type="ARBA" id="ARBA00023263"/>
    </source>
</evidence>
<proteinExistence type="inferred from homology"/>
<organism evidence="6 7">
    <name type="scientific">Lelliottia amnigena</name>
    <name type="common">Enterobacter amnigenus</name>
    <dbReference type="NCBI Taxonomy" id="61646"/>
    <lineage>
        <taxon>Bacteria</taxon>
        <taxon>Pseudomonadati</taxon>
        <taxon>Pseudomonadota</taxon>
        <taxon>Gammaproteobacteria</taxon>
        <taxon>Enterobacterales</taxon>
        <taxon>Enterobacteriaceae</taxon>
        <taxon>Lelliottia</taxon>
    </lineage>
</organism>
<sequence>MKKIFGLSALVVQMISLNAVAYDASVSFSGNVTGATCIMNPSDSTKTLTIPDVPAKRLYNAGVDGWKTYKQDTTVSFSLCPVSVTSVNIKNVTTSGTPLSLYPEYNKPASGSANDIYLVLGSNNIPFKANGSDINKSFDVSGGASEVPLTVGVTSLGAAGGGLKPTSGTYSSTFTVTFDWT</sequence>
<feature type="signal peptide" evidence="5">
    <location>
        <begin position="1"/>
        <end position="21"/>
    </location>
</feature>
<evidence type="ECO:0000256" key="3">
    <source>
        <dbReference type="ARBA" id="ARBA00022729"/>
    </source>
</evidence>
<dbReference type="PANTHER" id="PTHR33420">
    <property type="entry name" value="FIMBRIAL SUBUNIT ELFA-RELATED"/>
    <property type="match status" value="1"/>
</dbReference>
<evidence type="ECO:0000313" key="6">
    <source>
        <dbReference type="EMBL" id="MEE9686100.1"/>
    </source>
</evidence>
<feature type="chain" id="PRO_5046002005" evidence="5">
    <location>
        <begin position="22"/>
        <end position="181"/>
    </location>
</feature>